<protein>
    <submittedName>
        <fullName evidence="3">Peptidase M23B</fullName>
    </submittedName>
</protein>
<name>A5GB83_GEOUR</name>
<dbReference type="PANTHER" id="PTHR21666:SF289">
    <property type="entry name" value="L-ALA--D-GLU ENDOPEPTIDASE"/>
    <property type="match status" value="1"/>
</dbReference>
<dbReference type="GO" id="GO:0004222">
    <property type="term" value="F:metalloendopeptidase activity"/>
    <property type="evidence" value="ECO:0007669"/>
    <property type="project" value="TreeGrafter"/>
</dbReference>
<evidence type="ECO:0000313" key="4">
    <source>
        <dbReference type="Proteomes" id="UP000006695"/>
    </source>
</evidence>
<gene>
    <name evidence="3" type="ordered locus">Gura_0954</name>
</gene>
<dbReference type="AlphaFoldDB" id="A5GB83"/>
<dbReference type="RefSeq" id="WP_011937884.1">
    <property type="nucleotide sequence ID" value="NC_009483.1"/>
</dbReference>
<keyword evidence="1" id="KW-0732">Signal</keyword>
<evidence type="ECO:0000259" key="2">
    <source>
        <dbReference type="Pfam" id="PF01551"/>
    </source>
</evidence>
<sequence length="433" mass="47226">MRTFISIVIVVVLGITAYYFLGTPAPAVSLTPDGGPISASRELAIKLDASGALLKKLTVRALQGDKTVDVLVKDYPKGTHQAGETFNFSRAGLREGPFQLQIKSTDSPLHFGAGNSTTLLRSYDMQNTPPVVAVLSAAHNITRGGAGLVVYTLPREVEKTGVKYADQFSPGYRQGGGFYACLFPFPYNMDPKQYVPRVIAVDRAGNERLMGINFHLLPKTFSADRINLSDSFLEKVAAEFKNKFPQAATPLEIFQKANNQLREQDAKALNEFARQTSPVPLWQGEFLRLPNSAPRGSFGQFRIYLYQGKVVDQQTHLGVDLASLAHSPVPAANRGRVVHAGDLGIYGQCIVIDHGLGLQTLYGHLSQMVVKEGDNVEKGQTIGNTGATGMAAGDHLHFGVIVSGVPVNPIEWWDPSWIRNNVTNKLDMYKTSK</sequence>
<dbReference type="Proteomes" id="UP000006695">
    <property type="component" value="Chromosome"/>
</dbReference>
<dbReference type="OrthoDB" id="9765786at2"/>
<dbReference type="Gene3D" id="2.70.70.10">
    <property type="entry name" value="Glucose Permease (Domain IIA)"/>
    <property type="match status" value="1"/>
</dbReference>
<dbReference type="InterPro" id="IPR050570">
    <property type="entry name" value="Cell_wall_metabolism_enzyme"/>
</dbReference>
<dbReference type="STRING" id="351605.Gura_0954"/>
<dbReference type="HOGENOM" id="CLU_048239_0_0_7"/>
<keyword evidence="4" id="KW-1185">Reference proteome</keyword>
<dbReference type="InterPro" id="IPR016047">
    <property type="entry name" value="M23ase_b-sheet_dom"/>
</dbReference>
<dbReference type="PANTHER" id="PTHR21666">
    <property type="entry name" value="PEPTIDASE-RELATED"/>
    <property type="match status" value="1"/>
</dbReference>
<feature type="domain" description="M23ase beta-sheet core" evidence="2">
    <location>
        <begin position="315"/>
        <end position="409"/>
    </location>
</feature>
<accession>A5GB83</accession>
<organism evidence="3 4">
    <name type="scientific">Geotalea uraniireducens (strain Rf4)</name>
    <name type="common">Geobacter uraniireducens</name>
    <dbReference type="NCBI Taxonomy" id="351605"/>
    <lineage>
        <taxon>Bacteria</taxon>
        <taxon>Pseudomonadati</taxon>
        <taxon>Thermodesulfobacteriota</taxon>
        <taxon>Desulfuromonadia</taxon>
        <taxon>Geobacterales</taxon>
        <taxon>Geobacteraceae</taxon>
        <taxon>Geotalea</taxon>
    </lineage>
</organism>
<dbReference type="KEGG" id="gur:Gura_0954"/>
<dbReference type="Pfam" id="PF01551">
    <property type="entry name" value="Peptidase_M23"/>
    <property type="match status" value="1"/>
</dbReference>
<proteinExistence type="predicted"/>
<reference evidence="3 4" key="1">
    <citation type="submission" date="2007-05" db="EMBL/GenBank/DDBJ databases">
        <title>Complete sequence of Geobacter uraniireducens Rf4.</title>
        <authorList>
            <consortium name="US DOE Joint Genome Institute"/>
            <person name="Copeland A."/>
            <person name="Lucas S."/>
            <person name="Lapidus A."/>
            <person name="Barry K."/>
            <person name="Detter J.C."/>
            <person name="Glavina del Rio T."/>
            <person name="Hammon N."/>
            <person name="Israni S."/>
            <person name="Dalin E."/>
            <person name="Tice H."/>
            <person name="Pitluck S."/>
            <person name="Chertkov O."/>
            <person name="Brettin T."/>
            <person name="Bruce D."/>
            <person name="Han C."/>
            <person name="Schmutz J."/>
            <person name="Larimer F."/>
            <person name="Land M."/>
            <person name="Hauser L."/>
            <person name="Kyrpides N."/>
            <person name="Mikhailova N."/>
            <person name="Shelobolina E."/>
            <person name="Aklujkar M."/>
            <person name="Lovley D."/>
            <person name="Richardson P."/>
        </authorList>
    </citation>
    <scope>NUCLEOTIDE SEQUENCE [LARGE SCALE GENOMIC DNA]</scope>
    <source>
        <strain evidence="3 4">Rf4</strain>
    </source>
</reference>
<dbReference type="SUPFAM" id="SSF51261">
    <property type="entry name" value="Duplicated hybrid motif"/>
    <property type="match status" value="1"/>
</dbReference>
<dbReference type="InterPro" id="IPR011055">
    <property type="entry name" value="Dup_hybrid_motif"/>
</dbReference>
<dbReference type="CDD" id="cd12797">
    <property type="entry name" value="M23_peptidase"/>
    <property type="match status" value="1"/>
</dbReference>
<evidence type="ECO:0000256" key="1">
    <source>
        <dbReference type="ARBA" id="ARBA00022729"/>
    </source>
</evidence>
<evidence type="ECO:0000313" key="3">
    <source>
        <dbReference type="EMBL" id="ABQ25160.1"/>
    </source>
</evidence>
<dbReference type="EMBL" id="CP000698">
    <property type="protein sequence ID" value="ABQ25160.1"/>
    <property type="molecule type" value="Genomic_DNA"/>
</dbReference>